<comment type="caution">
    <text evidence="2">The sequence shown here is derived from an EMBL/GenBank/DDBJ whole genome shotgun (WGS) entry which is preliminary data.</text>
</comment>
<evidence type="ECO:0000313" key="3">
    <source>
        <dbReference type="Proteomes" id="UP001239626"/>
    </source>
</evidence>
<feature type="region of interest" description="Disordered" evidence="1">
    <location>
        <begin position="1"/>
        <end position="38"/>
    </location>
</feature>
<keyword evidence="3" id="KW-1185">Reference proteome</keyword>
<protein>
    <submittedName>
        <fullName evidence="2">Uncharacterized protein</fullName>
    </submittedName>
</protein>
<name>A0ABU0EFL6_9CELL</name>
<gene>
    <name evidence="2" type="ORF">J2X26_002340</name>
</gene>
<reference evidence="2 3" key="1">
    <citation type="submission" date="2023-07" db="EMBL/GenBank/DDBJ databases">
        <title>Sorghum-associated microbial communities from plants grown in Nebraska, USA.</title>
        <authorList>
            <person name="Schachtman D."/>
        </authorList>
    </citation>
    <scope>NUCLEOTIDE SEQUENCE [LARGE SCALE GENOMIC DNA]</scope>
    <source>
        <strain evidence="2 3">BE332</strain>
    </source>
</reference>
<evidence type="ECO:0000256" key="1">
    <source>
        <dbReference type="SAM" id="MobiDB-lite"/>
    </source>
</evidence>
<accession>A0ABU0EFL6</accession>
<dbReference type="EMBL" id="JAUSVB010000003">
    <property type="protein sequence ID" value="MDQ0374019.1"/>
    <property type="molecule type" value="Genomic_DNA"/>
</dbReference>
<proteinExistence type="predicted"/>
<dbReference type="Proteomes" id="UP001239626">
    <property type="component" value="Unassembled WGS sequence"/>
</dbReference>
<evidence type="ECO:0000313" key="2">
    <source>
        <dbReference type="EMBL" id="MDQ0374019.1"/>
    </source>
</evidence>
<feature type="compositionally biased region" description="Polar residues" evidence="1">
    <location>
        <begin position="12"/>
        <end position="23"/>
    </location>
</feature>
<sequence length="38" mass="4342">MNAPWWRLAADSRQTTNDSSTRTENVDDAADLLPPFYD</sequence>
<organism evidence="2 3">
    <name type="scientific">Cellulomonas humilata</name>
    <dbReference type="NCBI Taxonomy" id="144055"/>
    <lineage>
        <taxon>Bacteria</taxon>
        <taxon>Bacillati</taxon>
        <taxon>Actinomycetota</taxon>
        <taxon>Actinomycetes</taxon>
        <taxon>Micrococcales</taxon>
        <taxon>Cellulomonadaceae</taxon>
        <taxon>Cellulomonas</taxon>
    </lineage>
</organism>